<proteinExistence type="inferred from homology"/>
<feature type="transmembrane region" description="Helical" evidence="8">
    <location>
        <begin position="114"/>
        <end position="133"/>
    </location>
</feature>
<name>A0A8E2JU40_9PEZI</name>
<comment type="subcellular location">
    <subcellularLocation>
        <location evidence="1">Membrane</location>
        <topology evidence="1">Multi-pass membrane protein</topology>
    </subcellularLocation>
</comment>
<evidence type="ECO:0000256" key="4">
    <source>
        <dbReference type="ARBA" id="ARBA00022692"/>
    </source>
</evidence>
<feature type="transmembrane region" description="Helical" evidence="8">
    <location>
        <begin position="404"/>
        <end position="421"/>
    </location>
</feature>
<dbReference type="AlphaFoldDB" id="A0A8E2JU40"/>
<evidence type="ECO:0000256" key="3">
    <source>
        <dbReference type="ARBA" id="ARBA00022448"/>
    </source>
</evidence>
<dbReference type="Proteomes" id="UP000250140">
    <property type="component" value="Unassembled WGS sequence"/>
</dbReference>
<keyword evidence="11" id="KW-1185">Reference proteome</keyword>
<dbReference type="PRINTS" id="PR00171">
    <property type="entry name" value="SUGRTRNSPORT"/>
</dbReference>
<keyword evidence="6 8" id="KW-0472">Membrane</keyword>
<feature type="transmembrane region" description="Helical" evidence="8">
    <location>
        <begin position="307"/>
        <end position="327"/>
    </location>
</feature>
<evidence type="ECO:0000256" key="2">
    <source>
        <dbReference type="ARBA" id="ARBA00010992"/>
    </source>
</evidence>
<dbReference type="InterPro" id="IPR005828">
    <property type="entry name" value="MFS_sugar_transport-like"/>
</dbReference>
<organism evidence="10 11">
    <name type="scientific">Glonium stellatum</name>
    <dbReference type="NCBI Taxonomy" id="574774"/>
    <lineage>
        <taxon>Eukaryota</taxon>
        <taxon>Fungi</taxon>
        <taxon>Dikarya</taxon>
        <taxon>Ascomycota</taxon>
        <taxon>Pezizomycotina</taxon>
        <taxon>Dothideomycetes</taxon>
        <taxon>Pleosporomycetidae</taxon>
        <taxon>Gloniales</taxon>
        <taxon>Gloniaceae</taxon>
        <taxon>Glonium</taxon>
    </lineage>
</organism>
<evidence type="ECO:0000313" key="11">
    <source>
        <dbReference type="Proteomes" id="UP000250140"/>
    </source>
</evidence>
<dbReference type="Pfam" id="PF00083">
    <property type="entry name" value="Sugar_tr"/>
    <property type="match status" value="1"/>
</dbReference>
<reference evidence="10 11" key="1">
    <citation type="journal article" date="2016" name="Nat. Commun.">
        <title>Ectomycorrhizal ecology is imprinted in the genome of the dominant symbiotic fungus Cenococcum geophilum.</title>
        <authorList>
            <consortium name="DOE Joint Genome Institute"/>
            <person name="Peter M."/>
            <person name="Kohler A."/>
            <person name="Ohm R.A."/>
            <person name="Kuo A."/>
            <person name="Krutzmann J."/>
            <person name="Morin E."/>
            <person name="Arend M."/>
            <person name="Barry K.W."/>
            <person name="Binder M."/>
            <person name="Choi C."/>
            <person name="Clum A."/>
            <person name="Copeland A."/>
            <person name="Grisel N."/>
            <person name="Haridas S."/>
            <person name="Kipfer T."/>
            <person name="LaButti K."/>
            <person name="Lindquist E."/>
            <person name="Lipzen A."/>
            <person name="Maire R."/>
            <person name="Meier B."/>
            <person name="Mihaltcheva S."/>
            <person name="Molinier V."/>
            <person name="Murat C."/>
            <person name="Poggeler S."/>
            <person name="Quandt C.A."/>
            <person name="Sperisen C."/>
            <person name="Tritt A."/>
            <person name="Tisserant E."/>
            <person name="Crous P.W."/>
            <person name="Henrissat B."/>
            <person name="Nehls U."/>
            <person name="Egli S."/>
            <person name="Spatafora J.W."/>
            <person name="Grigoriev I.V."/>
            <person name="Martin F.M."/>
        </authorList>
    </citation>
    <scope>NUCLEOTIDE SEQUENCE [LARGE SCALE GENOMIC DNA]</scope>
    <source>
        <strain evidence="10 11">CBS 207.34</strain>
    </source>
</reference>
<feature type="transmembrane region" description="Helical" evidence="8">
    <location>
        <begin position="433"/>
        <end position="454"/>
    </location>
</feature>
<dbReference type="NCBIfam" id="TIGR00879">
    <property type="entry name" value="SP"/>
    <property type="match status" value="1"/>
</dbReference>
<feature type="domain" description="Major facilitator superfamily (MFS) profile" evidence="9">
    <location>
        <begin position="17"/>
        <end position="458"/>
    </location>
</feature>
<evidence type="ECO:0000256" key="7">
    <source>
        <dbReference type="RuleBase" id="RU003346"/>
    </source>
</evidence>
<evidence type="ECO:0000259" key="9">
    <source>
        <dbReference type="PROSITE" id="PS50850"/>
    </source>
</evidence>
<feature type="transmembrane region" description="Helical" evidence="8">
    <location>
        <begin position="145"/>
        <end position="169"/>
    </location>
</feature>
<feature type="transmembrane region" description="Helical" evidence="8">
    <location>
        <begin position="276"/>
        <end position="295"/>
    </location>
</feature>
<evidence type="ECO:0000256" key="5">
    <source>
        <dbReference type="ARBA" id="ARBA00022989"/>
    </source>
</evidence>
<gene>
    <name evidence="10" type="ORF">AOQ84DRAFT_387980</name>
</gene>
<evidence type="ECO:0000256" key="1">
    <source>
        <dbReference type="ARBA" id="ARBA00004141"/>
    </source>
</evidence>
<evidence type="ECO:0000256" key="8">
    <source>
        <dbReference type="SAM" id="Phobius"/>
    </source>
</evidence>
<feature type="transmembrane region" description="Helical" evidence="8">
    <location>
        <begin position="366"/>
        <end position="392"/>
    </location>
</feature>
<evidence type="ECO:0000313" key="10">
    <source>
        <dbReference type="EMBL" id="OCL09725.1"/>
    </source>
</evidence>
<feature type="transmembrane region" description="Helical" evidence="8">
    <location>
        <begin position="88"/>
        <end position="108"/>
    </location>
</feature>
<keyword evidence="5 8" id="KW-1133">Transmembrane helix</keyword>
<dbReference type="SUPFAM" id="SSF103473">
    <property type="entry name" value="MFS general substrate transporter"/>
    <property type="match status" value="1"/>
</dbReference>
<keyword evidence="10" id="KW-0762">Sugar transport</keyword>
<dbReference type="GO" id="GO:0005351">
    <property type="term" value="F:carbohydrate:proton symporter activity"/>
    <property type="evidence" value="ECO:0007669"/>
    <property type="project" value="TreeGrafter"/>
</dbReference>
<sequence length="526" mass="58440">MARKYLGGSGERLTVWISIAASTVLIFYGYDQGVFGNVIVNDNFLSTFGHPSANMQGTMTSIYNIGCFIGAMSTIWTGDILGRPRQIILGSTIIMVGAIIQTASYGVAQMMVGRIVAGLGTGMNTATAGVWQAETSKMRSRGKLVIIQMANCITGFSISNWLTLGFSFAPKDVAWRFPLAFQIFFTFCIYAMCPFLPDSPRLLIRKGRYEEAYEVIAALEGHGATPDSPSVHAQFNIIKSILDREHMSTYSWWQLLSGRGPAGVLRRMILGAWMQAMNQISGINVTSYYMTYIFINSLGISTLLARILAAAGSVDYLLFACLAYLVIERYGRRKVMMVSAAACSICWWVIAIALGKAAHGGDQYRLGIVAVSFFFVFFASFGMGVLGVPWLYPTEINALEMRTKGASLAMATNWIMNYMVVQVTLPGIDNLGWKFWIIWAVICFAFIPITYFFYPETANRTLEDIDRFFESGPGIFINRNKIAVQLARPIEYIEADERIAREDMRFANKEKEESIGTEHLEAKADA</sequence>
<feature type="transmembrane region" description="Helical" evidence="8">
    <location>
        <begin position="61"/>
        <end position="81"/>
    </location>
</feature>
<accession>A0A8E2JU40</accession>
<comment type="similarity">
    <text evidence="2 7">Belongs to the major facilitator superfamily. Sugar transporter (TC 2.A.1.1) family.</text>
</comment>
<dbReference type="Gene3D" id="1.20.1250.20">
    <property type="entry name" value="MFS general substrate transporter like domains"/>
    <property type="match status" value="1"/>
</dbReference>
<feature type="transmembrane region" description="Helical" evidence="8">
    <location>
        <begin position="175"/>
        <end position="196"/>
    </location>
</feature>
<dbReference type="PANTHER" id="PTHR48022">
    <property type="entry name" value="PLASTIDIC GLUCOSE TRANSPORTER 4"/>
    <property type="match status" value="1"/>
</dbReference>
<dbReference type="OrthoDB" id="6339427at2759"/>
<dbReference type="InterPro" id="IPR020846">
    <property type="entry name" value="MFS_dom"/>
</dbReference>
<dbReference type="InterPro" id="IPR003663">
    <property type="entry name" value="Sugar/inositol_transpt"/>
</dbReference>
<protein>
    <submittedName>
        <fullName evidence="10">Sugar transporter STL1</fullName>
    </submittedName>
</protein>
<feature type="transmembrane region" description="Helical" evidence="8">
    <location>
        <begin position="12"/>
        <end position="30"/>
    </location>
</feature>
<dbReference type="InterPro" id="IPR036259">
    <property type="entry name" value="MFS_trans_sf"/>
</dbReference>
<feature type="transmembrane region" description="Helical" evidence="8">
    <location>
        <begin position="334"/>
        <end position="354"/>
    </location>
</feature>
<dbReference type="PROSITE" id="PS50850">
    <property type="entry name" value="MFS"/>
    <property type="match status" value="1"/>
</dbReference>
<dbReference type="PANTHER" id="PTHR48022:SF26">
    <property type="entry name" value="MAJOR FACILITATOR SUPERFAMILY (MFS) PROFILE DOMAIN-CONTAINING PROTEIN-RELATED"/>
    <property type="match status" value="1"/>
</dbReference>
<dbReference type="EMBL" id="KV749374">
    <property type="protein sequence ID" value="OCL09725.1"/>
    <property type="molecule type" value="Genomic_DNA"/>
</dbReference>
<keyword evidence="3 7" id="KW-0813">Transport</keyword>
<evidence type="ECO:0000256" key="6">
    <source>
        <dbReference type="ARBA" id="ARBA00023136"/>
    </source>
</evidence>
<keyword evidence="4 8" id="KW-0812">Transmembrane</keyword>
<dbReference type="GO" id="GO:0016020">
    <property type="term" value="C:membrane"/>
    <property type="evidence" value="ECO:0007669"/>
    <property type="project" value="UniProtKB-SubCell"/>
</dbReference>
<dbReference type="InterPro" id="IPR050360">
    <property type="entry name" value="MFS_Sugar_Transporters"/>
</dbReference>